<dbReference type="AlphaFoldDB" id="A0A4S4KMX9"/>
<dbReference type="GO" id="GO:0016410">
    <property type="term" value="F:N-acyltransferase activity"/>
    <property type="evidence" value="ECO:0007669"/>
    <property type="project" value="TreeGrafter"/>
</dbReference>
<comment type="similarity">
    <text evidence="1">Belongs to the lysine N-acyltransferase MbtK family.</text>
</comment>
<evidence type="ECO:0000313" key="2">
    <source>
        <dbReference type="EMBL" id="THG98059.1"/>
    </source>
</evidence>
<dbReference type="SUPFAM" id="SSF55729">
    <property type="entry name" value="Acyl-CoA N-acyltransferases (Nat)"/>
    <property type="match status" value="1"/>
</dbReference>
<evidence type="ECO:0008006" key="4">
    <source>
        <dbReference type="Google" id="ProtNLM"/>
    </source>
</evidence>
<protein>
    <recommendedName>
        <fullName evidence="4">Acyltransferase MbtK/IucB-like conserved domain-containing protein</fullName>
    </recommendedName>
</protein>
<dbReference type="InterPro" id="IPR016181">
    <property type="entry name" value="Acyl_CoA_acyltransferase"/>
</dbReference>
<evidence type="ECO:0000256" key="1">
    <source>
        <dbReference type="ARBA" id="ARBA00009893"/>
    </source>
</evidence>
<keyword evidence="3" id="KW-1185">Reference proteome</keyword>
<organism evidence="2 3">
    <name type="scientific">Phellinidium pouzarii</name>
    <dbReference type="NCBI Taxonomy" id="167371"/>
    <lineage>
        <taxon>Eukaryota</taxon>
        <taxon>Fungi</taxon>
        <taxon>Dikarya</taxon>
        <taxon>Basidiomycota</taxon>
        <taxon>Agaricomycotina</taxon>
        <taxon>Agaricomycetes</taxon>
        <taxon>Hymenochaetales</taxon>
        <taxon>Hymenochaetaceae</taxon>
        <taxon>Phellinidium</taxon>
    </lineage>
</organism>
<comment type="caution">
    <text evidence="2">The sequence shown here is derived from an EMBL/GenBank/DDBJ whole genome shotgun (WGS) entry which is preliminary data.</text>
</comment>
<name>A0A4S4KMX9_9AGAM</name>
<dbReference type="PANTHER" id="PTHR31438">
    <property type="entry name" value="LYSINE N-ACYLTRANSFERASE C17G9.06C-RELATED"/>
    <property type="match status" value="1"/>
</dbReference>
<dbReference type="EMBL" id="SGPK01000760">
    <property type="protein sequence ID" value="THG98059.1"/>
    <property type="molecule type" value="Genomic_DNA"/>
</dbReference>
<dbReference type="Proteomes" id="UP000308199">
    <property type="component" value="Unassembled WGS sequence"/>
</dbReference>
<gene>
    <name evidence="2" type="ORF">EW145_g7490</name>
</gene>
<sequence length="340" mass="38581">MDKANQRLKQIQNIVEKQKHVLILPDNAHVVLHGPDALHGATTITIDARRVLKFRSLPREAALVLSALGTPFEKNNPVPKYSVLELFACEGIKTPITIPDLWAVVYTLWTLLHTQEVMPFVFAPSIPPNDAETLSSYLLNSGLARHALDPNVPELFLLRGTFWQGAGSGPAWGVTSGWLRRPIDYAAFPPRWGEQGDMEKHRAYVAGIERDPHMLPLIMSWDDERMGYAEIVWIKENHVAAYVPGGAQDHDRGLHVLVGEEKFRGQIFSQSWFRSVTHFMFLADPRTARIIGEPKRNNPAIIKTSVDAGMHIKTAFYFPYKYSVMTCNLRERFFKEDMLQ</sequence>
<accession>A0A4S4KMX9</accession>
<evidence type="ECO:0000313" key="3">
    <source>
        <dbReference type="Proteomes" id="UP000308199"/>
    </source>
</evidence>
<dbReference type="OrthoDB" id="4250781at2759"/>
<proteinExistence type="inferred from homology"/>
<reference evidence="2 3" key="1">
    <citation type="submission" date="2019-02" db="EMBL/GenBank/DDBJ databases">
        <title>Genome sequencing of the rare red list fungi Phellinidium pouzarii.</title>
        <authorList>
            <person name="Buettner E."/>
            <person name="Kellner H."/>
        </authorList>
    </citation>
    <scope>NUCLEOTIDE SEQUENCE [LARGE SCALE GENOMIC DNA]</scope>
    <source>
        <strain evidence="2 3">DSM 108285</strain>
    </source>
</reference>
<dbReference type="Gene3D" id="3.40.630.30">
    <property type="match status" value="1"/>
</dbReference>
<dbReference type="PANTHER" id="PTHR31438:SF1">
    <property type="entry name" value="LYSINE N-ACYLTRANSFERASE C17G9.06C-RELATED"/>
    <property type="match status" value="1"/>
</dbReference>
<dbReference type="Pfam" id="PF13523">
    <property type="entry name" value="Acetyltransf_8"/>
    <property type="match status" value="1"/>
</dbReference>